<proteinExistence type="predicted"/>
<dbReference type="GO" id="GO:0008198">
    <property type="term" value="F:ferrous iron binding"/>
    <property type="evidence" value="ECO:0007669"/>
    <property type="project" value="TreeGrafter"/>
</dbReference>
<evidence type="ECO:0000256" key="3">
    <source>
        <dbReference type="ARBA" id="ARBA00022896"/>
    </source>
</evidence>
<accession>A0A1W1BYI7</accession>
<keyword evidence="2" id="KW-0479">Metal-binding</keyword>
<keyword evidence="6" id="KW-0408">Iron</keyword>
<evidence type="ECO:0000256" key="4">
    <source>
        <dbReference type="ARBA" id="ARBA00022964"/>
    </source>
</evidence>
<keyword evidence="3" id="KW-0847">Vitamin C</keyword>
<dbReference type="InterPro" id="IPR006620">
    <property type="entry name" value="Pro_4_hyd_alph"/>
</dbReference>
<dbReference type="Pfam" id="PF13640">
    <property type="entry name" value="2OG-FeII_Oxy_3"/>
    <property type="match status" value="1"/>
</dbReference>
<dbReference type="SMART" id="SM00702">
    <property type="entry name" value="P4Hc"/>
    <property type="match status" value="1"/>
</dbReference>
<evidence type="ECO:0000256" key="2">
    <source>
        <dbReference type="ARBA" id="ARBA00022723"/>
    </source>
</evidence>
<protein>
    <submittedName>
        <fullName evidence="8">SM-20-related protein</fullName>
    </submittedName>
</protein>
<comment type="cofactor">
    <cofactor evidence="1">
        <name>L-ascorbate</name>
        <dbReference type="ChEBI" id="CHEBI:38290"/>
    </cofactor>
</comment>
<evidence type="ECO:0000256" key="6">
    <source>
        <dbReference type="ARBA" id="ARBA00023004"/>
    </source>
</evidence>
<reference evidence="8" key="1">
    <citation type="submission" date="2016-10" db="EMBL/GenBank/DDBJ databases">
        <authorList>
            <person name="de Groot N.N."/>
        </authorList>
    </citation>
    <scope>NUCLEOTIDE SEQUENCE</scope>
</reference>
<dbReference type="Gene3D" id="2.60.120.620">
    <property type="entry name" value="q2cbj1_9rhob like domain"/>
    <property type="match status" value="1"/>
</dbReference>
<dbReference type="InterPro" id="IPR005123">
    <property type="entry name" value="Oxoglu/Fe-dep_dioxygenase_dom"/>
</dbReference>
<dbReference type="GO" id="GO:0031543">
    <property type="term" value="F:peptidyl-proline dioxygenase activity"/>
    <property type="evidence" value="ECO:0007669"/>
    <property type="project" value="TreeGrafter"/>
</dbReference>
<dbReference type="AlphaFoldDB" id="A0A1W1BYI7"/>
<name>A0A1W1BYI7_9ZZZZ</name>
<evidence type="ECO:0000313" key="8">
    <source>
        <dbReference type="EMBL" id="SFV58660.1"/>
    </source>
</evidence>
<evidence type="ECO:0000256" key="1">
    <source>
        <dbReference type="ARBA" id="ARBA00001961"/>
    </source>
</evidence>
<dbReference type="InterPro" id="IPR051559">
    <property type="entry name" value="HIF_prolyl_hydroxylases"/>
</dbReference>
<dbReference type="PANTHER" id="PTHR12907">
    <property type="entry name" value="EGL NINE HOMOLOG-RELATED"/>
    <property type="match status" value="1"/>
</dbReference>
<dbReference type="GO" id="GO:0071456">
    <property type="term" value="P:cellular response to hypoxia"/>
    <property type="evidence" value="ECO:0007669"/>
    <property type="project" value="TreeGrafter"/>
</dbReference>
<dbReference type="PANTHER" id="PTHR12907:SF26">
    <property type="entry name" value="HIF PROLYL HYDROXYLASE, ISOFORM C"/>
    <property type="match status" value="1"/>
</dbReference>
<keyword evidence="5" id="KW-0560">Oxidoreductase</keyword>
<gene>
    <name evidence="8" type="ORF">MNB_SM-4-1639</name>
</gene>
<sequence>MSMNEGHYSRITDALVNTGYIILEHTFNTDLIDKLYKCSKDESKYKRARISNAQKSHIDKTRRSDKTQWIDEDNGILSEYLSFTEGLREYLNRSLYLGLTYYESHFSIYEKGAFYEKHLDAFKGSSNRKVTTLLYLNEEWNESDAGELILYDENNREIQRVLPKGNTMLVFLSDKFPHEVLKTEKKRHSIAGWFRVDKR</sequence>
<dbReference type="GO" id="GO:0031418">
    <property type="term" value="F:L-ascorbic acid binding"/>
    <property type="evidence" value="ECO:0007669"/>
    <property type="project" value="UniProtKB-KW"/>
</dbReference>
<feature type="domain" description="Fe2OG dioxygenase" evidence="7">
    <location>
        <begin position="93"/>
        <end position="196"/>
    </location>
</feature>
<dbReference type="EMBL" id="FPHF01000045">
    <property type="protein sequence ID" value="SFV58660.1"/>
    <property type="molecule type" value="Genomic_DNA"/>
</dbReference>
<evidence type="ECO:0000259" key="7">
    <source>
        <dbReference type="PROSITE" id="PS51471"/>
    </source>
</evidence>
<keyword evidence="4" id="KW-0223">Dioxygenase</keyword>
<evidence type="ECO:0000256" key="5">
    <source>
        <dbReference type="ARBA" id="ARBA00023002"/>
    </source>
</evidence>
<organism evidence="8">
    <name type="scientific">hydrothermal vent metagenome</name>
    <dbReference type="NCBI Taxonomy" id="652676"/>
    <lineage>
        <taxon>unclassified sequences</taxon>
        <taxon>metagenomes</taxon>
        <taxon>ecological metagenomes</taxon>
    </lineage>
</organism>
<dbReference type="InterPro" id="IPR044862">
    <property type="entry name" value="Pro_4_hyd_alph_FE2OG_OXY"/>
</dbReference>
<dbReference type="PROSITE" id="PS51471">
    <property type="entry name" value="FE2OG_OXY"/>
    <property type="match status" value="1"/>
</dbReference>